<reference evidence="2 3" key="1">
    <citation type="submission" date="2017-06" db="EMBL/GenBank/DDBJ databases">
        <title>Genome sequencing of cyanobaciteial culture collection at National Institute for Environmental Studies (NIES).</title>
        <authorList>
            <person name="Hirose Y."/>
            <person name="Shimura Y."/>
            <person name="Fujisawa T."/>
            <person name="Nakamura Y."/>
            <person name="Kawachi M."/>
        </authorList>
    </citation>
    <scope>NUCLEOTIDE SEQUENCE [LARGE SCALE GENOMIC DNA]</scope>
    <source>
        <strain evidence="2 3">NIES-267</strain>
    </source>
</reference>
<evidence type="ECO:0000313" key="2">
    <source>
        <dbReference type="EMBL" id="BAY84623.1"/>
    </source>
</evidence>
<name>A0A1Z4LTR3_9CYAN</name>
<feature type="transmembrane region" description="Helical" evidence="1">
    <location>
        <begin position="360"/>
        <end position="378"/>
    </location>
</feature>
<sequence length="380" mass="40406">MSIVQKYPIILNYSFPPLPHSPPPPLLSQADNYSDSAVGIGLVRSSIELSQRTVESWNQVWGDVVNPSGALWAGLCNLGTTLAALSIIILAIKMAADYQEKRFLWSELAASVIYPLIIALFLGSNGYLLSQTVLIIRNIGHQQVVSVLDIQLADTTFKSAISNVTLTQNVKTQVSTIYAECQGKTGKPLTDCLQEKRPIVEEILETAEQQNNAPLEQARQAVAELKDFVQNPGTVFNASISLILVTFLYALQWAFVNILEAALMMTATFAPIALGLSLLPLGSKPIWAWASGFISLFGVQLGYNIVVGLAATVIVSAGAQSVSDLAFLAFISIFAPALALLIAGGGGIALYTGINSRVPALVNAAFDGVVAVATGFVGKV</sequence>
<protein>
    <submittedName>
        <fullName evidence="2">Uncharacterized protein</fullName>
    </submittedName>
</protein>
<dbReference type="OrthoDB" id="426035at2"/>
<dbReference type="Proteomes" id="UP000218418">
    <property type="component" value="Chromosome"/>
</dbReference>
<organism evidence="2 3">
    <name type="scientific">Calothrix parasitica NIES-267</name>
    <dbReference type="NCBI Taxonomy" id="1973488"/>
    <lineage>
        <taxon>Bacteria</taxon>
        <taxon>Bacillati</taxon>
        <taxon>Cyanobacteriota</taxon>
        <taxon>Cyanophyceae</taxon>
        <taxon>Nostocales</taxon>
        <taxon>Calotrichaceae</taxon>
        <taxon>Calothrix</taxon>
    </lineage>
</organism>
<proteinExistence type="predicted"/>
<dbReference type="EMBL" id="AP018227">
    <property type="protein sequence ID" value="BAY84623.1"/>
    <property type="molecule type" value="Genomic_DNA"/>
</dbReference>
<evidence type="ECO:0000256" key="1">
    <source>
        <dbReference type="SAM" id="Phobius"/>
    </source>
</evidence>
<feature type="transmembrane region" description="Helical" evidence="1">
    <location>
        <begin position="70"/>
        <end position="92"/>
    </location>
</feature>
<feature type="transmembrane region" description="Helical" evidence="1">
    <location>
        <begin position="327"/>
        <end position="354"/>
    </location>
</feature>
<keyword evidence="3" id="KW-1185">Reference proteome</keyword>
<accession>A0A1Z4LTR3</accession>
<keyword evidence="1" id="KW-0812">Transmembrane</keyword>
<feature type="transmembrane region" description="Helical" evidence="1">
    <location>
        <begin position="235"/>
        <end position="255"/>
    </location>
</feature>
<keyword evidence="1" id="KW-1133">Transmembrane helix</keyword>
<gene>
    <name evidence="2" type="ORF">NIES267_41190</name>
</gene>
<dbReference type="AlphaFoldDB" id="A0A1Z4LTR3"/>
<evidence type="ECO:0000313" key="3">
    <source>
        <dbReference type="Proteomes" id="UP000218418"/>
    </source>
</evidence>
<feature type="transmembrane region" description="Helical" evidence="1">
    <location>
        <begin position="104"/>
        <end position="123"/>
    </location>
</feature>
<keyword evidence="1" id="KW-0472">Membrane</keyword>
<feature type="transmembrane region" description="Helical" evidence="1">
    <location>
        <begin position="262"/>
        <end position="281"/>
    </location>
</feature>
<feature type="transmembrane region" description="Helical" evidence="1">
    <location>
        <begin position="287"/>
        <end position="315"/>
    </location>
</feature>